<protein>
    <recommendedName>
        <fullName evidence="4">Beta-agarase</fullName>
    </recommendedName>
</protein>
<feature type="signal peptide" evidence="1">
    <location>
        <begin position="1"/>
        <end position="22"/>
    </location>
</feature>
<dbReference type="InterPro" id="IPR017853">
    <property type="entry name" value="GH"/>
</dbReference>
<dbReference type="EMBL" id="SJPJ01000001">
    <property type="protein sequence ID" value="TWT84056.1"/>
    <property type="molecule type" value="Genomic_DNA"/>
</dbReference>
<dbReference type="Gene3D" id="2.60.120.430">
    <property type="entry name" value="Galactose-binding lectin"/>
    <property type="match status" value="1"/>
</dbReference>
<dbReference type="SUPFAM" id="SSF51445">
    <property type="entry name" value="(Trans)glycosidases"/>
    <property type="match status" value="1"/>
</dbReference>
<keyword evidence="3" id="KW-1185">Reference proteome</keyword>
<feature type="chain" id="PRO_5022910666" description="Beta-agarase" evidence="1">
    <location>
        <begin position="23"/>
        <end position="611"/>
    </location>
</feature>
<dbReference type="OrthoDB" id="9760450at2"/>
<evidence type="ECO:0000313" key="2">
    <source>
        <dbReference type="EMBL" id="TWT84056.1"/>
    </source>
</evidence>
<dbReference type="Gene3D" id="3.20.20.80">
    <property type="entry name" value="Glycosidases"/>
    <property type="match status" value="2"/>
</dbReference>
<proteinExistence type="predicted"/>
<name>A0A5C5ZAC1_9BACT</name>
<evidence type="ECO:0008006" key="4">
    <source>
        <dbReference type="Google" id="ProtNLM"/>
    </source>
</evidence>
<gene>
    <name evidence="2" type="ORF">CA13_55320</name>
</gene>
<keyword evidence="1" id="KW-0732">Signal</keyword>
<evidence type="ECO:0000256" key="1">
    <source>
        <dbReference type="SAM" id="SignalP"/>
    </source>
</evidence>
<accession>A0A5C5ZAC1</accession>
<dbReference type="AlphaFoldDB" id="A0A5C5ZAC1"/>
<dbReference type="Proteomes" id="UP000315010">
    <property type="component" value="Unassembled WGS sequence"/>
</dbReference>
<comment type="caution">
    <text evidence="2">The sequence shown here is derived from an EMBL/GenBank/DDBJ whole genome shotgun (WGS) entry which is preliminary data.</text>
</comment>
<dbReference type="RefSeq" id="WP_146401579.1">
    <property type="nucleotide sequence ID" value="NZ_SJPJ01000001.1"/>
</dbReference>
<reference evidence="2 3" key="1">
    <citation type="submission" date="2019-02" db="EMBL/GenBank/DDBJ databases">
        <title>Deep-cultivation of Planctomycetes and their phenomic and genomic characterization uncovers novel biology.</title>
        <authorList>
            <person name="Wiegand S."/>
            <person name="Jogler M."/>
            <person name="Boedeker C."/>
            <person name="Pinto D."/>
            <person name="Vollmers J."/>
            <person name="Rivas-Marin E."/>
            <person name="Kohn T."/>
            <person name="Peeters S.H."/>
            <person name="Heuer A."/>
            <person name="Rast P."/>
            <person name="Oberbeckmann S."/>
            <person name="Bunk B."/>
            <person name="Jeske O."/>
            <person name="Meyerdierks A."/>
            <person name="Storesund J.E."/>
            <person name="Kallscheuer N."/>
            <person name="Luecker S."/>
            <person name="Lage O.M."/>
            <person name="Pohl T."/>
            <person name="Merkel B.J."/>
            <person name="Hornburger P."/>
            <person name="Mueller R.-W."/>
            <person name="Bruemmer F."/>
            <person name="Labrenz M."/>
            <person name="Spormann A.M."/>
            <person name="Op Den Camp H."/>
            <person name="Overmann J."/>
            <person name="Amann R."/>
            <person name="Jetten M.S.M."/>
            <person name="Mascher T."/>
            <person name="Medema M.H."/>
            <person name="Devos D.P."/>
            <person name="Kaster A.-K."/>
            <person name="Ovreas L."/>
            <person name="Rohde M."/>
            <person name="Galperin M.Y."/>
            <person name="Jogler C."/>
        </authorList>
    </citation>
    <scope>NUCLEOTIDE SEQUENCE [LARGE SCALE GENOMIC DNA]</scope>
    <source>
        <strain evidence="2 3">CA13</strain>
    </source>
</reference>
<organism evidence="2 3">
    <name type="scientific">Novipirellula herctigrandis</name>
    <dbReference type="NCBI Taxonomy" id="2527986"/>
    <lineage>
        <taxon>Bacteria</taxon>
        <taxon>Pseudomonadati</taxon>
        <taxon>Planctomycetota</taxon>
        <taxon>Planctomycetia</taxon>
        <taxon>Pirellulales</taxon>
        <taxon>Pirellulaceae</taxon>
        <taxon>Novipirellula</taxon>
    </lineage>
</organism>
<evidence type="ECO:0000313" key="3">
    <source>
        <dbReference type="Proteomes" id="UP000315010"/>
    </source>
</evidence>
<sequence precursor="true">MNHFAVNLLVILCAAVFTLASAVAETQSQHSPTLVAVGQASVDLVDLANKQIAIEPVNARASIDQGLQVQFLETGSGVKVPFNQDLSSFVAVAIDVQNIGKKAVTIVADLDGQYPSRGFLHLPPGESDTMVLHILRNRWNQKNPNANLFTGMHGTPGGYLSHYQGIDPASVKAVCIRDLDGASVGQSVSVSKIRAVGEYGTIPAPGVENYFPFVDTFGQFKHEDWPGKVSSEKELTLRLEKEKKDLAANPGPKSFGKYGGWKQGPKLNATGHFRTEKHEGKWWLVDPEGCLFWSHGITGVHEKDATSAKDREHYFEKIPAAWTKSKTVSFLKVNLEMKYGTNWKKTVKNLSHTRLKSWGMNTIGNWSDAETYQMKKTPYTVAVHYGNQEQLKQLLQDPETFRSVVRERLEREKGRTTEDPWCIGYFVDNEINWKGLDSELYYKIVSEEVRRAAPSKLYLGSRLHGHSEPYGGARKSVVKSAAKYCDVLSINRYRFSPADLQMVEGADLPILIGEFHFGALDRGMFYTGLRGVSNQRQRAYAYEHYLTEALKHPHIVGTHWFQFRGQAITGRQDGENSQIGFLDITDTPYAETVEAARRVGNKLYEFRRFYK</sequence>